<evidence type="ECO:0000313" key="2">
    <source>
        <dbReference type="EMBL" id="CAE8658926.1"/>
    </source>
</evidence>
<evidence type="ECO:0000313" key="3">
    <source>
        <dbReference type="Proteomes" id="UP000626109"/>
    </source>
</evidence>
<evidence type="ECO:0000313" key="1">
    <source>
        <dbReference type="EMBL" id="CAE8639738.1"/>
    </source>
</evidence>
<dbReference type="Proteomes" id="UP000626109">
    <property type="component" value="Unassembled WGS sequence"/>
</dbReference>
<accession>A0A813IVK6</accession>
<comment type="caution">
    <text evidence="2">The sequence shown here is derived from an EMBL/GenBank/DDBJ whole genome shotgun (WGS) entry which is preliminary data.</text>
</comment>
<organism evidence="2 3">
    <name type="scientific">Polarella glacialis</name>
    <name type="common">Dinoflagellate</name>
    <dbReference type="NCBI Taxonomy" id="89957"/>
    <lineage>
        <taxon>Eukaryota</taxon>
        <taxon>Sar</taxon>
        <taxon>Alveolata</taxon>
        <taxon>Dinophyceae</taxon>
        <taxon>Suessiales</taxon>
        <taxon>Suessiaceae</taxon>
        <taxon>Polarella</taxon>
    </lineage>
</organism>
<dbReference type="EMBL" id="CAJNNV010032357">
    <property type="protein sequence ID" value="CAE8639738.1"/>
    <property type="molecule type" value="Genomic_DNA"/>
</dbReference>
<name>A0A813IVK6_POLGL</name>
<protein>
    <submittedName>
        <fullName evidence="2">Uncharacterized protein</fullName>
    </submittedName>
</protein>
<proteinExistence type="predicted"/>
<reference evidence="2" key="1">
    <citation type="submission" date="2021-02" db="EMBL/GenBank/DDBJ databases">
        <authorList>
            <person name="Dougan E. K."/>
            <person name="Rhodes N."/>
            <person name="Thang M."/>
            <person name="Chan C."/>
        </authorList>
    </citation>
    <scope>NUCLEOTIDE SEQUENCE</scope>
</reference>
<sequence length="82" mass="8493">VGFVAATAQESFSPLSSSQPVRFQLCEGARLPSLVVCRACPAALHGVRHRSAGPGPVDAGTALEAIGREESSGHLPLLTGRW</sequence>
<dbReference type="AlphaFoldDB" id="A0A813IVK6"/>
<gene>
    <name evidence="1" type="ORF">PGLA1383_LOCUS54751</name>
    <name evidence="2" type="ORF">PGLA2088_LOCUS13628</name>
</gene>
<dbReference type="Proteomes" id="UP000654075">
    <property type="component" value="Unassembled WGS sequence"/>
</dbReference>
<dbReference type="EMBL" id="CAJNNW010016354">
    <property type="protein sequence ID" value="CAE8658926.1"/>
    <property type="molecule type" value="Genomic_DNA"/>
</dbReference>
<evidence type="ECO:0000313" key="4">
    <source>
        <dbReference type="Proteomes" id="UP000654075"/>
    </source>
</evidence>
<feature type="non-terminal residue" evidence="2">
    <location>
        <position position="82"/>
    </location>
</feature>
<keyword evidence="4" id="KW-1185">Reference proteome</keyword>